<name>A0A4Q1UFB6_9LACO</name>
<dbReference type="EMBL" id="MSSM01000001">
    <property type="protein sequence ID" value="RXT30719.1"/>
    <property type="molecule type" value="Genomic_DNA"/>
</dbReference>
<evidence type="ECO:0000313" key="2">
    <source>
        <dbReference type="EMBL" id="UYN56323.1"/>
    </source>
</evidence>
<dbReference type="AlphaFoldDB" id="A0A4Q1UFB6"/>
<evidence type="ECO:0000313" key="1">
    <source>
        <dbReference type="EMBL" id="RXT30719.1"/>
    </source>
</evidence>
<dbReference type="PROSITE" id="PS51257">
    <property type="entry name" value="PROKAR_LIPOPROTEIN"/>
    <property type="match status" value="1"/>
</dbReference>
<dbReference type="SUPFAM" id="SSF49785">
    <property type="entry name" value="Galactose-binding domain-like"/>
    <property type="match status" value="1"/>
</dbReference>
<protein>
    <submittedName>
        <fullName evidence="1">Uncharacterized protein</fullName>
    </submittedName>
</protein>
<keyword evidence="4" id="KW-1185">Reference proteome</keyword>
<reference evidence="1 3" key="1">
    <citation type="submission" date="2017-01" db="EMBL/GenBank/DDBJ databases">
        <title>Lactobacillus chiayiensis sp. nov., a lactic acid bacterium isolated from compost.</title>
        <authorList>
            <person name="Huang C.-H."/>
        </authorList>
    </citation>
    <scope>NUCLEOTIDE SEQUENCE [LARGE SCALE GENOMIC DNA]</scope>
    <source>
        <strain evidence="3">chh01</strain>
        <strain evidence="1">Chh01</strain>
    </source>
</reference>
<evidence type="ECO:0000313" key="4">
    <source>
        <dbReference type="Proteomes" id="UP001164790"/>
    </source>
</evidence>
<gene>
    <name evidence="1" type="ORF">BVJ53_00445</name>
    <name evidence="2" type="ORF">OFW50_12785</name>
</gene>
<dbReference type="Proteomes" id="UP000290475">
    <property type="component" value="Unassembled WGS sequence"/>
</dbReference>
<dbReference type="RefSeq" id="WP_129300657.1">
    <property type="nucleotide sequence ID" value="NZ_CP107523.1"/>
</dbReference>
<dbReference type="EMBL" id="CP107523">
    <property type="protein sequence ID" value="UYN56323.1"/>
    <property type="molecule type" value="Genomic_DNA"/>
</dbReference>
<accession>A0A4Q1UFB6</accession>
<evidence type="ECO:0000313" key="3">
    <source>
        <dbReference type="Proteomes" id="UP000290475"/>
    </source>
</evidence>
<proteinExistence type="predicted"/>
<dbReference type="Proteomes" id="UP001164790">
    <property type="component" value="Chromosome"/>
</dbReference>
<reference evidence="2" key="2">
    <citation type="submission" date="2022-10" db="EMBL/GenBank/DDBJ databases">
        <title>Comparative genomic analysis and in-vitro probiotic properties of the potential probiotic L. chiayiensis AACE 3.</title>
        <authorList>
            <person name="Kang X."/>
        </authorList>
    </citation>
    <scope>NUCLEOTIDE SEQUENCE</scope>
    <source>
        <strain evidence="2">AACE 3</strain>
    </source>
</reference>
<organism evidence="1 3">
    <name type="scientific">Lacticaseibacillus chiayiensis</name>
    <dbReference type="NCBI Taxonomy" id="2100821"/>
    <lineage>
        <taxon>Bacteria</taxon>
        <taxon>Bacillati</taxon>
        <taxon>Bacillota</taxon>
        <taxon>Bacilli</taxon>
        <taxon>Lactobacillales</taxon>
        <taxon>Lactobacillaceae</taxon>
        <taxon>Lacticaseibacillus</taxon>
    </lineage>
</organism>
<dbReference type="InterPro" id="IPR008979">
    <property type="entry name" value="Galactose-bd-like_sf"/>
</dbReference>
<sequence>MKIKTEMQLLGLFVIILSGCYLVVSSRSIVVNATASELAPSSNLTPKVSASGVTGVEGTSDSNWSLLANTSNTQDVNFRKSDNAYFQYDYEEPVAVAGIRLTGWWPNGQGISNLTFASKNADGTWHKSDPIAIAWTSQGAGPETLQIALKTIVKAQSYRIYINSANHTWGDKITMHQLQPIVKQSQSAVTAPEVTFDGLAITAGTADNLVNNPTHHDIDFVPSNRQNSISYHYASSVYVDSLNLIGWFPKDQGVKTLTVQYEENGTWKDAGNANIQVPWKTPAGQAKEEPLSLALRNPIIASNFRIVINDYFASFGKKISMRLLAPNPIRVGLDMPAADINSVYSAIKNFGLIGTAAGEFQAQAAADFMANSQAIIGKLSAATDDQQPALKKQFTDEVVKLAATQQDHESELSLQNADLSELTPLKWLSDQQLGTFIDLTSSPSGATVSVILRLKNNQAVSGLTLNVPDQKYAPNQLRIFANVNGSWQSIYDDSLTWSADWFDDDSVAGQNVPFSSTVNTNELRIDLPEGRSKISELAIQ</sequence>